<sequence>IRWSSGATEGEIILGGNEQGTQANQLNYPQEISFDRQGNLYVVDRSNHRIQKFDLNSS</sequence>
<dbReference type="InterPro" id="IPR011042">
    <property type="entry name" value="6-blade_b-propeller_TolB-like"/>
</dbReference>
<evidence type="ECO:0000256" key="1">
    <source>
        <dbReference type="ARBA" id="ARBA00022737"/>
    </source>
</evidence>
<dbReference type="EMBL" id="CAJOAZ010019542">
    <property type="protein sequence ID" value="CAF4337478.1"/>
    <property type="molecule type" value="Genomic_DNA"/>
</dbReference>
<proteinExistence type="predicted"/>
<gene>
    <name evidence="3" type="ORF">OXD698_LOCUS48040</name>
</gene>
<evidence type="ECO:0000256" key="2">
    <source>
        <dbReference type="PROSITE-ProRule" id="PRU00504"/>
    </source>
</evidence>
<dbReference type="PROSITE" id="PS51125">
    <property type="entry name" value="NHL"/>
    <property type="match status" value="1"/>
</dbReference>
<feature type="repeat" description="NHL" evidence="2">
    <location>
        <begin position="20"/>
        <end position="56"/>
    </location>
</feature>
<dbReference type="Pfam" id="PF01436">
    <property type="entry name" value="NHL"/>
    <property type="match status" value="1"/>
</dbReference>
<dbReference type="SUPFAM" id="SSF63829">
    <property type="entry name" value="Calcium-dependent phosphotriesterase"/>
    <property type="match status" value="1"/>
</dbReference>
<accession>A0A820K9N7</accession>
<name>A0A820K9N7_9BILA</name>
<protein>
    <recommendedName>
        <fullName evidence="5">6-bladed beta-propeller</fullName>
    </recommendedName>
</protein>
<evidence type="ECO:0000313" key="4">
    <source>
        <dbReference type="Proteomes" id="UP000663844"/>
    </source>
</evidence>
<reference evidence="3" key="1">
    <citation type="submission" date="2021-02" db="EMBL/GenBank/DDBJ databases">
        <authorList>
            <person name="Nowell W R."/>
        </authorList>
    </citation>
    <scope>NUCLEOTIDE SEQUENCE</scope>
</reference>
<evidence type="ECO:0000313" key="3">
    <source>
        <dbReference type="EMBL" id="CAF4337478.1"/>
    </source>
</evidence>
<dbReference type="AlphaFoldDB" id="A0A820K9N7"/>
<comment type="caution">
    <text evidence="3">The sequence shown here is derived from an EMBL/GenBank/DDBJ whole genome shotgun (WGS) entry which is preliminary data.</text>
</comment>
<evidence type="ECO:0008006" key="5">
    <source>
        <dbReference type="Google" id="ProtNLM"/>
    </source>
</evidence>
<keyword evidence="1" id="KW-0677">Repeat</keyword>
<organism evidence="3 4">
    <name type="scientific">Adineta steineri</name>
    <dbReference type="NCBI Taxonomy" id="433720"/>
    <lineage>
        <taxon>Eukaryota</taxon>
        <taxon>Metazoa</taxon>
        <taxon>Spiralia</taxon>
        <taxon>Gnathifera</taxon>
        <taxon>Rotifera</taxon>
        <taxon>Eurotatoria</taxon>
        <taxon>Bdelloidea</taxon>
        <taxon>Adinetida</taxon>
        <taxon>Adinetidae</taxon>
        <taxon>Adineta</taxon>
    </lineage>
</organism>
<dbReference type="Proteomes" id="UP000663844">
    <property type="component" value="Unassembled WGS sequence"/>
</dbReference>
<dbReference type="Gene3D" id="2.120.10.30">
    <property type="entry name" value="TolB, C-terminal domain"/>
    <property type="match status" value="1"/>
</dbReference>
<feature type="non-terminal residue" evidence="3">
    <location>
        <position position="1"/>
    </location>
</feature>
<dbReference type="InterPro" id="IPR001258">
    <property type="entry name" value="NHL_repeat"/>
</dbReference>